<accession>A0AAD5VEY7</accession>
<evidence type="ECO:0000256" key="4">
    <source>
        <dbReference type="ARBA" id="ARBA00022490"/>
    </source>
</evidence>
<keyword evidence="8" id="KW-0539">Nucleus</keyword>
<dbReference type="EMBL" id="JANAWD010000027">
    <property type="protein sequence ID" value="KAJ3490498.1"/>
    <property type="molecule type" value="Genomic_DNA"/>
</dbReference>
<evidence type="ECO:0000259" key="10">
    <source>
        <dbReference type="Pfam" id="PF16507"/>
    </source>
</evidence>
<evidence type="ECO:0000256" key="8">
    <source>
        <dbReference type="ARBA" id="ARBA00023242"/>
    </source>
</evidence>
<keyword evidence="5" id="KW-0677">Repeat</keyword>
<evidence type="ECO:0000256" key="6">
    <source>
        <dbReference type="ARBA" id="ARBA00022763"/>
    </source>
</evidence>
<evidence type="ECO:0000256" key="2">
    <source>
        <dbReference type="ARBA" id="ARBA00004496"/>
    </source>
</evidence>
<dbReference type="SUPFAM" id="SSF48371">
    <property type="entry name" value="ARM repeat"/>
    <property type="match status" value="2"/>
</dbReference>
<dbReference type="GO" id="GO:0010499">
    <property type="term" value="P:proteasomal ubiquitin-independent protein catabolic process"/>
    <property type="evidence" value="ECO:0007669"/>
    <property type="project" value="TreeGrafter"/>
</dbReference>
<dbReference type="InterPro" id="IPR021843">
    <property type="entry name" value="PSME4_C"/>
</dbReference>
<dbReference type="GO" id="GO:0005829">
    <property type="term" value="C:cytosol"/>
    <property type="evidence" value="ECO:0007669"/>
    <property type="project" value="TreeGrafter"/>
</dbReference>
<reference evidence="12" key="1">
    <citation type="submission" date="2022-07" db="EMBL/GenBank/DDBJ databases">
        <title>Genome Sequence of Physisporinus lineatus.</title>
        <authorList>
            <person name="Buettner E."/>
        </authorList>
    </citation>
    <scope>NUCLEOTIDE SEQUENCE</scope>
    <source>
        <strain evidence="12">VT162</strain>
    </source>
</reference>
<evidence type="ECO:0000256" key="7">
    <source>
        <dbReference type="ARBA" id="ARBA00023204"/>
    </source>
</evidence>
<evidence type="ECO:0000313" key="13">
    <source>
        <dbReference type="Proteomes" id="UP001212997"/>
    </source>
</evidence>
<evidence type="ECO:0000256" key="3">
    <source>
        <dbReference type="ARBA" id="ARBA00005739"/>
    </source>
</evidence>
<dbReference type="GO" id="GO:0016504">
    <property type="term" value="F:peptidase activator activity"/>
    <property type="evidence" value="ECO:0007669"/>
    <property type="project" value="InterPro"/>
</dbReference>
<comment type="subcellular location">
    <subcellularLocation>
        <location evidence="2">Cytoplasm</location>
    </subcellularLocation>
    <subcellularLocation>
        <location evidence="1">Nucleus speckle</location>
    </subcellularLocation>
</comment>
<comment type="caution">
    <text evidence="12">The sequence shown here is derived from an EMBL/GenBank/DDBJ whole genome shotgun (WGS) entry which is preliminary data.</text>
</comment>
<dbReference type="Pfam" id="PF23096">
    <property type="entry name" value="HEAT_PSME4"/>
    <property type="match status" value="1"/>
</dbReference>
<dbReference type="InterPro" id="IPR032430">
    <property type="entry name" value="Blm10_mid"/>
</dbReference>
<dbReference type="Gene3D" id="1.25.10.10">
    <property type="entry name" value="Leucine-rich Repeat Variant"/>
    <property type="match status" value="1"/>
</dbReference>
<dbReference type="InterPro" id="IPR035309">
    <property type="entry name" value="PSME4"/>
</dbReference>
<dbReference type="PANTHER" id="PTHR32170:SF3">
    <property type="entry name" value="PROTEASOME ACTIVATOR COMPLEX SUBUNIT 4"/>
    <property type="match status" value="1"/>
</dbReference>
<sequence length="1908" mass="215625">MDIDTLVNALGLDRKTSLADLLGMDDEDLSVPDSPELESGNLTPGQSAYERQRASLQTYLNHVPYKCESIEEMQARLETIVGRISICAQTKNWLVLTTWDGMLQCWLLLRYPIPTSTRAKLVRLYYELCLLPGIEPRITRNWADMLSRLLSNKPDQKRKLEPKDLQLPWQPLWRIMQKELWPKKRLQESSRNMVNITLFLAEHCKRYYPSEEIPIMLSTFIPLVTKDTILTMIPVLTSFLPPTHTHLYLPMLFKLWEAFNSSVIDDRLLELCGDLSEEHIAASLGDSEEGAVQWKDVGIWSEDEWTMLVGKALGSMNVPVGASRGASSTAGHADFTGDRQSLRIKKVISRYVSLAKIFVYSMSLDGSIRGENGVSNGGFLAGSRALDSLDKLITSTESFFHPSNSGHWTLSLTSFIQRLAVEFCKRWKEEQYTTCKTPITRRLTPAIRRAFVTILRTPALLAMFAKDPLSSSYSQSALRSMAVLEPDLVMPEVLERAYSGLEVVNETHRTTAVMTMLSGVALPLVNEKIWLGGQKHVVPLLELCIPGIDLNDPMKTMCASMFIVSVAQHIKFGDLSIQHGGIPLSSDAPAEEMEIDFGDDTRLPNGVEPGNVSRLSRDEERALARDSTAGFADWITSLFRRVLALYENLPEEGGRRNTTGGKLEEAVLKSLKGTLDVVCLHLSDSLFDLVLKLVFDYATTNAKSNAVRAFGQLVACLARVQPEKTLAKFFPFCLSQIQEELKHGASSIRTTSTHAAVASDTTLHWNMSILRGCLGYGGAALLAYKDQIISLISLLIEKTKAERGYTGTGRLINRILHTLAGVYPINSRFVNPETWEDPDFERSHNLYWGKLYEAQDVKIQWHVPSDEELAFVLEILDKIASPALDQIDALLNTAGHWDSIDRNDFCRYLHAVRSIWGGLPTIYREGDKDVKTPCFYKETEVEGLIVPRFGAIAGFALEDPQDPRYQCVVAHRTRFGKVIHRAAMALRQKSEGEDHIDAVISVSKAIDVFLLEYALPRGSFDALQRTYTTSRELCRVWPRQKENSRSVFLKRAQVYHSGRVYLDALYRRRSELDDFLIEDLIELSLSPYTRNACGYFLRSTRFTLPYLFRALSKGSDPDRMKGALYILWNKGIASYAFADPFFGGQYLRGLLECQHQEKPSIQKLVNTVAQDVLLHLNEEAVHTDAFTEPISRLQEALSHLEEEFSSNFIDRGILAEAIRRVAPRVAVRVGCYDQTVSLILEIASRPSTHWRYVQMATRFLFGLLRRDSTASPDLAKFFAQLSISPHPGIRSFAQKGIVRMTANIKIRTYSKSPDELWLDEWRSPLCVDIPVTDPTNLLHTLGNRDAQSGLLYVDKLNTGFLTWGNSIKAYRSAPPDSSAFTWEASSQTTLQALSDALSSPTYFTQLASLLGQESTKNPATLELRAEHVIFMKSLGKMFEDKHVESILSAIEPLLTDSDRFKQRAGTELLAGLLRGSKHWPRNAYDRLWQWTTSRLSTIYNQIKPDTLSFWEGLFNEQLLDRDHRRVQPLIDWILSLPLEFHSDSAFAMSKTLTLFNVFVDSSWLRFYPLSDRYMNIFFDNASTGYAEIRTHIAENLAAIMACQWRPCYPSTDAFLQACAQGRDPLAIREAKYLHRVSAIAQQLPVWKEERLPPPRVSQSQYDKVGLTVLHWIWTCSHGSQATLIFPYIIALLPEVLRMSELNDSSELQRYSSAVLYVISAVTPPSEYIEAIADNFLQAIKSSGSWRIRLNALPTLIVFFYRNLMGISNELATRVLEVLLDCLADENVEVREMASKMLSGVDRFVKLARGSRLPSRKDPKYPETLRQLHASILGICALIESFPYSIEPWMPPLTEVLAYHATDPPPISTTIRKCASEFKKDTWHKDQLAFDEDQLQSLSTMLVGTSYYA</sequence>
<dbReference type="Proteomes" id="UP001212997">
    <property type="component" value="Unassembled WGS sequence"/>
</dbReference>
<keyword evidence="4" id="KW-0963">Cytoplasm</keyword>
<evidence type="ECO:0000256" key="1">
    <source>
        <dbReference type="ARBA" id="ARBA00004324"/>
    </source>
</evidence>
<feature type="domain" description="Proteasome activator complex subunit 4 C-terminal" evidence="9">
    <location>
        <begin position="1825"/>
        <end position="1908"/>
    </location>
</feature>
<dbReference type="GO" id="GO:0006281">
    <property type="term" value="P:DNA repair"/>
    <property type="evidence" value="ECO:0007669"/>
    <property type="project" value="UniProtKB-KW"/>
</dbReference>
<organism evidence="12 13">
    <name type="scientific">Meripilus lineatus</name>
    <dbReference type="NCBI Taxonomy" id="2056292"/>
    <lineage>
        <taxon>Eukaryota</taxon>
        <taxon>Fungi</taxon>
        <taxon>Dikarya</taxon>
        <taxon>Basidiomycota</taxon>
        <taxon>Agaricomycotina</taxon>
        <taxon>Agaricomycetes</taxon>
        <taxon>Polyporales</taxon>
        <taxon>Meripilaceae</taxon>
        <taxon>Meripilus</taxon>
    </lineage>
</organism>
<keyword evidence="7" id="KW-0234">DNA repair</keyword>
<evidence type="ECO:0000259" key="9">
    <source>
        <dbReference type="Pfam" id="PF11919"/>
    </source>
</evidence>
<dbReference type="GO" id="GO:0016607">
    <property type="term" value="C:nuclear speck"/>
    <property type="evidence" value="ECO:0007669"/>
    <property type="project" value="UniProtKB-SubCell"/>
</dbReference>
<evidence type="ECO:0008006" key="14">
    <source>
        <dbReference type="Google" id="ProtNLM"/>
    </source>
</evidence>
<proteinExistence type="inferred from homology"/>
<dbReference type="InterPro" id="IPR055455">
    <property type="entry name" value="HEAT_PSME4"/>
</dbReference>
<dbReference type="Pfam" id="PF11919">
    <property type="entry name" value="PSME4_C"/>
    <property type="match status" value="1"/>
</dbReference>
<keyword evidence="13" id="KW-1185">Reference proteome</keyword>
<dbReference type="InterPro" id="IPR011989">
    <property type="entry name" value="ARM-like"/>
</dbReference>
<gene>
    <name evidence="12" type="ORF">NLI96_g1386</name>
</gene>
<dbReference type="InterPro" id="IPR016024">
    <property type="entry name" value="ARM-type_fold"/>
</dbReference>
<evidence type="ECO:0000313" key="12">
    <source>
        <dbReference type="EMBL" id="KAJ3490498.1"/>
    </source>
</evidence>
<dbReference type="GO" id="GO:0070628">
    <property type="term" value="F:proteasome binding"/>
    <property type="evidence" value="ECO:0007669"/>
    <property type="project" value="InterPro"/>
</dbReference>
<dbReference type="Pfam" id="PF16507">
    <property type="entry name" value="HEAT_PSME4_mid"/>
    <property type="match status" value="1"/>
</dbReference>
<evidence type="ECO:0000256" key="5">
    <source>
        <dbReference type="ARBA" id="ARBA00022737"/>
    </source>
</evidence>
<feature type="domain" description="Proteasome activator Blm10 middle HEAT repeats region" evidence="10">
    <location>
        <begin position="389"/>
        <end position="922"/>
    </location>
</feature>
<dbReference type="PANTHER" id="PTHR32170">
    <property type="entry name" value="PROTEASOME ACTIVATOR COMPLEX SUBUNIT 4"/>
    <property type="match status" value="1"/>
</dbReference>
<comment type="similarity">
    <text evidence="3">Belongs to the BLM10 family.</text>
</comment>
<keyword evidence="6" id="KW-0227">DNA damage</keyword>
<name>A0AAD5VEY7_9APHY</name>
<protein>
    <recommendedName>
        <fullName evidence="14">ARM repeat-containing protein</fullName>
    </recommendedName>
</protein>
<evidence type="ECO:0000259" key="11">
    <source>
        <dbReference type="Pfam" id="PF23096"/>
    </source>
</evidence>
<feature type="domain" description="Proteasome activator complex subunit 4-like HEAT repeat-like" evidence="11">
    <location>
        <begin position="1351"/>
        <end position="1549"/>
    </location>
</feature>